<accession>G2ZYR6</accession>
<proteinExistence type="predicted"/>
<protein>
    <submittedName>
        <fullName evidence="1">Uncharacterized protein</fullName>
    </submittedName>
</protein>
<organism evidence="1">
    <name type="scientific">Ralstonia syzygii R24</name>
    <dbReference type="NCBI Taxonomy" id="907261"/>
    <lineage>
        <taxon>Bacteria</taxon>
        <taxon>Pseudomonadati</taxon>
        <taxon>Pseudomonadota</taxon>
        <taxon>Betaproteobacteria</taxon>
        <taxon>Burkholderiales</taxon>
        <taxon>Burkholderiaceae</taxon>
        <taxon>Ralstonia</taxon>
        <taxon>Ralstonia solanacearum species complex</taxon>
    </lineage>
</organism>
<dbReference type="EMBL" id="FR854086">
    <property type="protein sequence ID" value="CCA84812.1"/>
    <property type="molecule type" value="Genomic_DNA"/>
</dbReference>
<evidence type="ECO:0000313" key="1">
    <source>
        <dbReference type="EMBL" id="CCA84812.1"/>
    </source>
</evidence>
<reference evidence="1" key="2">
    <citation type="submission" date="2011-04" db="EMBL/GenBank/DDBJ databases">
        <authorList>
            <person name="Genoscope - CEA"/>
        </authorList>
    </citation>
    <scope>NUCLEOTIDE SEQUENCE</scope>
    <source>
        <strain evidence="1">R24</strain>
    </source>
</reference>
<name>G2ZYR6_9RALS</name>
<gene>
    <name evidence="1" type="ORF">RALSY_10797</name>
</gene>
<dbReference type="AlphaFoldDB" id="G2ZYR6"/>
<sequence>MLLDNNLELASTFVSNQTPPEVERKKSMRAFVLSMLVMLSGCAHTGRGYVTNISNPPEDKGIALFSTCARETRSVLSTTLWLVNGESRKKYDQVLINLDYPFPSDFDGEHCNLRTLSLPVGTYYFVPHSGNAYFEATKAPIYRFSVNKGEIIYLGGLYLISEDWKFLLSFSENHRAKDLDLFLSKNPGVSRNNIVSRYMELDSQPKYFPIQGTIFGLP</sequence>
<reference evidence="1" key="1">
    <citation type="journal article" date="2011" name="PLoS ONE">
        <title>Ralstonia syzygii, the Blood Disease Bacterium and some Asian R. solanacearum strains form a single genomic species despite divergent lifestyles.</title>
        <authorList>
            <person name="Remenant B."/>
            <person name="de Cambiaire J.C."/>
            <person name="Cellier G."/>
            <person name="Jacobs J.M."/>
            <person name="Mangenot S."/>
            <person name="Barbe V."/>
            <person name="Lajus A."/>
            <person name="Vallenet D."/>
            <person name="Medigue C."/>
            <person name="Fegan M."/>
            <person name="Allen C."/>
            <person name="Prior P."/>
        </authorList>
    </citation>
    <scope>NUCLEOTIDE SEQUENCE</scope>
    <source>
        <strain evidence="1">R24</strain>
    </source>
</reference>